<dbReference type="RefSeq" id="WP_192747606.1">
    <property type="nucleotide sequence ID" value="NZ_JADBEJ010000008.1"/>
</dbReference>
<accession>A0ABR9LKP0</accession>
<evidence type="ECO:0000313" key="2">
    <source>
        <dbReference type="Proteomes" id="UP000656548"/>
    </source>
</evidence>
<gene>
    <name evidence="1" type="ORF">H4W30_008294</name>
</gene>
<comment type="caution">
    <text evidence="1">The sequence shown here is derived from an EMBL/GenBank/DDBJ whole genome shotgun (WGS) entry which is preliminary data.</text>
</comment>
<name>A0ABR9LKP0_9PSEU</name>
<keyword evidence="2" id="KW-1185">Reference proteome</keyword>
<evidence type="ECO:0000313" key="1">
    <source>
        <dbReference type="EMBL" id="MBE1581213.1"/>
    </source>
</evidence>
<dbReference type="Proteomes" id="UP000656548">
    <property type="component" value="Unassembled WGS sequence"/>
</dbReference>
<organism evidence="1 2">
    <name type="scientific">Amycolatopsis roodepoortensis</name>
    <dbReference type="NCBI Taxonomy" id="700274"/>
    <lineage>
        <taxon>Bacteria</taxon>
        <taxon>Bacillati</taxon>
        <taxon>Actinomycetota</taxon>
        <taxon>Actinomycetes</taxon>
        <taxon>Pseudonocardiales</taxon>
        <taxon>Pseudonocardiaceae</taxon>
        <taxon>Amycolatopsis</taxon>
    </lineage>
</organism>
<sequence length="138" mass="15710">MATANKDQQVKHVVEGVALGVLAAGVGALTSTKMALELSFNQAWRRWSPAANFPSLRGPDPGNLFWGGLHRSAGRKWAFAAWENDRRWVRPYLRDGWSLDELDECLENFADERASVNDWREFGRLYVERFEPDEKISA</sequence>
<dbReference type="EMBL" id="JADBEJ010000008">
    <property type="protein sequence ID" value="MBE1581213.1"/>
    <property type="molecule type" value="Genomic_DNA"/>
</dbReference>
<proteinExistence type="predicted"/>
<protein>
    <submittedName>
        <fullName evidence="1">Uncharacterized protein</fullName>
    </submittedName>
</protein>
<reference evidence="1 2" key="1">
    <citation type="submission" date="2020-10" db="EMBL/GenBank/DDBJ databases">
        <title>Sequencing the genomes of 1000 actinobacteria strains.</title>
        <authorList>
            <person name="Klenk H.-P."/>
        </authorList>
    </citation>
    <scope>NUCLEOTIDE SEQUENCE [LARGE SCALE GENOMIC DNA]</scope>
    <source>
        <strain evidence="1 2">DSM 46661</strain>
    </source>
</reference>